<proteinExistence type="predicted"/>
<reference evidence="2" key="1">
    <citation type="submission" date="2014-09" db="EMBL/GenBank/DDBJ databases">
        <authorList>
            <person name="Magalhaes I.L.F."/>
            <person name="Oliveira U."/>
            <person name="Santos F.R."/>
            <person name="Vidigal T.H.D.A."/>
            <person name="Brescovit A.D."/>
            <person name="Santos A.J."/>
        </authorList>
    </citation>
    <scope>NUCLEOTIDE SEQUENCE</scope>
    <source>
        <tissue evidence="2">Shoot tissue taken approximately 20 cm above the soil surface</tissue>
    </source>
</reference>
<evidence type="ECO:0000313" key="2">
    <source>
        <dbReference type="EMBL" id="JAD15658.1"/>
    </source>
</evidence>
<organism evidence="2">
    <name type="scientific">Arundo donax</name>
    <name type="common">Giant reed</name>
    <name type="synonym">Donax arundinaceus</name>
    <dbReference type="NCBI Taxonomy" id="35708"/>
    <lineage>
        <taxon>Eukaryota</taxon>
        <taxon>Viridiplantae</taxon>
        <taxon>Streptophyta</taxon>
        <taxon>Embryophyta</taxon>
        <taxon>Tracheophyta</taxon>
        <taxon>Spermatophyta</taxon>
        <taxon>Magnoliopsida</taxon>
        <taxon>Liliopsida</taxon>
        <taxon>Poales</taxon>
        <taxon>Poaceae</taxon>
        <taxon>PACMAD clade</taxon>
        <taxon>Arundinoideae</taxon>
        <taxon>Arundineae</taxon>
        <taxon>Arundo</taxon>
    </lineage>
</organism>
<evidence type="ECO:0000256" key="1">
    <source>
        <dbReference type="SAM" id="SignalP"/>
    </source>
</evidence>
<name>A0A0A8XSC9_ARUDO</name>
<feature type="signal peptide" evidence="1">
    <location>
        <begin position="1"/>
        <end position="17"/>
    </location>
</feature>
<protein>
    <submittedName>
        <fullName evidence="2">Uncharacterized protein</fullName>
    </submittedName>
</protein>
<accession>A0A0A8XSC9</accession>
<sequence length="40" mass="4458">MLLCIVRIFACSSAATAHFSVYLYIGNYCYAMNPHIASEI</sequence>
<dbReference type="EMBL" id="GBRH01282237">
    <property type="protein sequence ID" value="JAD15658.1"/>
    <property type="molecule type" value="Transcribed_RNA"/>
</dbReference>
<reference evidence="2" key="2">
    <citation type="journal article" date="2015" name="Data Brief">
        <title>Shoot transcriptome of the giant reed, Arundo donax.</title>
        <authorList>
            <person name="Barrero R.A."/>
            <person name="Guerrero F.D."/>
            <person name="Moolhuijzen P."/>
            <person name="Goolsby J.A."/>
            <person name="Tidwell J."/>
            <person name="Bellgard S.E."/>
            <person name="Bellgard M.I."/>
        </authorList>
    </citation>
    <scope>NUCLEOTIDE SEQUENCE</scope>
    <source>
        <tissue evidence="2">Shoot tissue taken approximately 20 cm above the soil surface</tissue>
    </source>
</reference>
<feature type="chain" id="PRO_5002043104" evidence="1">
    <location>
        <begin position="18"/>
        <end position="40"/>
    </location>
</feature>
<keyword evidence="1" id="KW-0732">Signal</keyword>
<dbReference type="AlphaFoldDB" id="A0A0A8XSC9"/>